<feature type="domain" description="RRM" evidence="2">
    <location>
        <begin position="444"/>
        <end position="524"/>
    </location>
</feature>
<dbReference type="Pfam" id="PF03478">
    <property type="entry name" value="Beta-prop_KIB1-4"/>
    <property type="match status" value="1"/>
</dbReference>
<sequence>MLDPALPDDAAWRPWADLPLDLLRDISRRLHVASDYARFHATCTPWRHALPSSPVRPAFLPWLLSPPDSNTTNHRMARCVFSSASSCGRAAAATEIWVPDRRWVVCPEDGTAASTLSGNNNLAGGDLLLTGFAGAAPLPSFPLDDETKWWAGHTVGKVSGDGTVSMFLFGPVNRSYYLPSFNATFMRPGDAAWTVVRKDLSIDSSSSVVYHDDKIVVCKRSWNSWCIAMMQIGDLTGYNHRSWSIPVPSHREHGNKYVRSSYLVESGGELLWAFVLAKDAHRCHTYCYHIDIELDTDDRSLDSFVNGVLVSVYALQDVEGGKPQWVKREDHSLVDRVMFLGKPSSFSVDAARFGDSSGGCAYFVVKSQLYGGIWSKSALKRCRVFRYNFHNGKSELVEQLPAEWSDEACMWLTPQPSIASTEEIRDLLEPSQKKPAEPQFGPLFRIYVGHLSRKVDSCQLRQFFSKHSKVTDVRVMCYIKTKRSRGFGFVTIATTIGDDPAHVIAKLDGQILDGRPLRVKFADQGQLEKLRK</sequence>
<dbReference type="InterPro" id="IPR035979">
    <property type="entry name" value="RBD_domain_sf"/>
</dbReference>
<protein>
    <recommendedName>
        <fullName evidence="2">RRM domain-containing protein</fullName>
    </recommendedName>
</protein>
<evidence type="ECO:0000313" key="3">
    <source>
        <dbReference type="EMBL" id="CAM0149754.1"/>
    </source>
</evidence>
<dbReference type="InterPro" id="IPR012677">
    <property type="entry name" value="Nucleotide-bd_a/b_plait_sf"/>
</dbReference>
<evidence type="ECO:0000313" key="4">
    <source>
        <dbReference type="Proteomes" id="UP001497457"/>
    </source>
</evidence>
<dbReference type="InterPro" id="IPR000504">
    <property type="entry name" value="RRM_dom"/>
</dbReference>
<dbReference type="SMART" id="SM00360">
    <property type="entry name" value="RRM"/>
    <property type="match status" value="1"/>
</dbReference>
<dbReference type="GO" id="GO:0003723">
    <property type="term" value="F:RNA binding"/>
    <property type="evidence" value="ECO:0007669"/>
    <property type="project" value="UniProtKB-UniRule"/>
</dbReference>
<proteinExistence type="predicted"/>
<dbReference type="PANTHER" id="PTHR33110:SF134">
    <property type="entry name" value="OS09G0565350 PROTEIN"/>
    <property type="match status" value="1"/>
</dbReference>
<comment type="caution">
    <text evidence="3">The sequence shown here is derived from an EMBL/GenBank/DDBJ whole genome shotgun (WGS) entry which is preliminary data.</text>
</comment>
<dbReference type="AlphaFoldDB" id="A0ABC9H4S5"/>
<organism evidence="3 4">
    <name type="scientific">Urochloa decumbens</name>
    <dbReference type="NCBI Taxonomy" id="240449"/>
    <lineage>
        <taxon>Eukaryota</taxon>
        <taxon>Viridiplantae</taxon>
        <taxon>Streptophyta</taxon>
        <taxon>Embryophyta</taxon>
        <taxon>Tracheophyta</taxon>
        <taxon>Spermatophyta</taxon>
        <taxon>Magnoliopsida</taxon>
        <taxon>Liliopsida</taxon>
        <taxon>Poales</taxon>
        <taxon>Poaceae</taxon>
        <taxon>PACMAD clade</taxon>
        <taxon>Panicoideae</taxon>
        <taxon>Panicodae</taxon>
        <taxon>Paniceae</taxon>
        <taxon>Melinidinae</taxon>
        <taxon>Urochloa</taxon>
    </lineage>
</organism>
<evidence type="ECO:0000256" key="1">
    <source>
        <dbReference type="PROSITE-ProRule" id="PRU00176"/>
    </source>
</evidence>
<name>A0ABC9H4S5_9POAL</name>
<dbReference type="InterPro" id="IPR005174">
    <property type="entry name" value="KIB1-4_b-propeller"/>
</dbReference>
<evidence type="ECO:0000259" key="2">
    <source>
        <dbReference type="PROSITE" id="PS50102"/>
    </source>
</evidence>
<reference evidence="3" key="1">
    <citation type="submission" date="2024-10" db="EMBL/GenBank/DDBJ databases">
        <authorList>
            <person name="Ryan C."/>
        </authorList>
    </citation>
    <scope>NUCLEOTIDE SEQUENCE [LARGE SCALE GENOMIC DNA]</scope>
</reference>
<dbReference type="EMBL" id="CAXIPR030002384">
    <property type="protein sequence ID" value="CAM0149754.1"/>
    <property type="molecule type" value="Genomic_DNA"/>
</dbReference>
<gene>
    <name evidence="3" type="ORF">URODEC1_LOCUS122896</name>
</gene>
<dbReference type="SUPFAM" id="SSF54928">
    <property type="entry name" value="RNA-binding domain, RBD"/>
    <property type="match status" value="1"/>
</dbReference>
<dbReference type="Pfam" id="PF00076">
    <property type="entry name" value="RRM_1"/>
    <property type="match status" value="1"/>
</dbReference>
<keyword evidence="4" id="KW-1185">Reference proteome</keyword>
<accession>A0ABC9H4S5</accession>
<dbReference type="Gene3D" id="3.30.70.330">
    <property type="match status" value="1"/>
</dbReference>
<dbReference type="Proteomes" id="UP001497457">
    <property type="component" value="Unassembled WGS sequence"/>
</dbReference>
<keyword evidence="1" id="KW-0694">RNA-binding</keyword>
<dbReference type="PANTHER" id="PTHR33110">
    <property type="entry name" value="F-BOX/KELCH-REPEAT PROTEIN-RELATED"/>
    <property type="match status" value="1"/>
</dbReference>
<dbReference type="PROSITE" id="PS50102">
    <property type="entry name" value="RRM"/>
    <property type="match status" value="1"/>
</dbReference>